<dbReference type="InterPro" id="IPR029058">
    <property type="entry name" value="AB_hydrolase_fold"/>
</dbReference>
<evidence type="ECO:0000313" key="3">
    <source>
        <dbReference type="Proteomes" id="UP001401887"/>
    </source>
</evidence>
<evidence type="ECO:0000313" key="2">
    <source>
        <dbReference type="EMBL" id="GAA5513351.1"/>
    </source>
</evidence>
<dbReference type="PANTHER" id="PTHR11614">
    <property type="entry name" value="PHOSPHOLIPASE-RELATED"/>
    <property type="match status" value="1"/>
</dbReference>
<dbReference type="InterPro" id="IPR051044">
    <property type="entry name" value="MAG_DAG_Lipase"/>
</dbReference>
<comment type="caution">
    <text evidence="2">The sequence shown here is derived from an EMBL/GenBank/DDBJ whole genome shotgun (WGS) entry which is preliminary data.</text>
</comment>
<gene>
    <name evidence="2" type="ORF">Dcar01_02084</name>
</gene>
<dbReference type="InterPro" id="IPR000073">
    <property type="entry name" value="AB_hydrolase_1"/>
</dbReference>
<dbReference type="PRINTS" id="PR00111">
    <property type="entry name" value="ABHYDROLASE"/>
</dbReference>
<sequence>MSNARPHNSWEPSAWDLSAGTPLTGKGGAPLQGYVWHAQHPRAAVLLAHGFGEYAGRYVERYHRLIPTLVEAGYSVYATDLRGHGQSQGRRAVVDTRELVEDHLRARERLRGQPLPVYAFGHSLGGLVTAASAARDPRGLSGVILSSPALLIGEDEPAWLKALAPVLARVAPAAQVTELGSGGLSRLAEEVEAYRADPNVYQGKVPALTAASMLRLSGELWGQYARWTLPTLVIHGTADRLTDVNGSRRFVEAIPAPDKTLRLVEGGYHELLNDEPRDEVRGWILEWLGQRTGQAQQATDSPSADQP</sequence>
<reference evidence="2 3" key="1">
    <citation type="submission" date="2024-02" db="EMBL/GenBank/DDBJ databases">
        <title>Deinococcus carri NBRC 110142.</title>
        <authorList>
            <person name="Ichikawa N."/>
            <person name="Katano-Makiyama Y."/>
            <person name="Hidaka K."/>
        </authorList>
    </citation>
    <scope>NUCLEOTIDE SEQUENCE [LARGE SCALE GENOMIC DNA]</scope>
    <source>
        <strain evidence="2 3">NBRC 110142</strain>
    </source>
</reference>
<dbReference type="EMBL" id="BAABRP010000007">
    <property type="protein sequence ID" value="GAA5513351.1"/>
    <property type="molecule type" value="Genomic_DNA"/>
</dbReference>
<dbReference type="Gene3D" id="3.40.50.1820">
    <property type="entry name" value="alpha/beta hydrolase"/>
    <property type="match status" value="1"/>
</dbReference>
<dbReference type="RefSeq" id="WP_345464866.1">
    <property type="nucleotide sequence ID" value="NZ_BAABRP010000007.1"/>
</dbReference>
<name>A0ABP9W8N1_9DEIO</name>
<proteinExistence type="predicted"/>
<feature type="domain" description="Serine aminopeptidase S33" evidence="1">
    <location>
        <begin position="39"/>
        <end position="275"/>
    </location>
</feature>
<dbReference type="InterPro" id="IPR022742">
    <property type="entry name" value="Hydrolase_4"/>
</dbReference>
<organism evidence="2 3">
    <name type="scientific">Deinococcus carri</name>
    <dbReference type="NCBI Taxonomy" id="1211323"/>
    <lineage>
        <taxon>Bacteria</taxon>
        <taxon>Thermotogati</taxon>
        <taxon>Deinococcota</taxon>
        <taxon>Deinococci</taxon>
        <taxon>Deinococcales</taxon>
        <taxon>Deinococcaceae</taxon>
        <taxon>Deinococcus</taxon>
    </lineage>
</organism>
<dbReference type="Proteomes" id="UP001401887">
    <property type="component" value="Unassembled WGS sequence"/>
</dbReference>
<dbReference type="Pfam" id="PF12146">
    <property type="entry name" value="Hydrolase_4"/>
    <property type="match status" value="1"/>
</dbReference>
<protein>
    <submittedName>
        <fullName evidence="2">Monoacylglycerol lipase</fullName>
    </submittedName>
</protein>
<accession>A0ABP9W8N1</accession>
<evidence type="ECO:0000259" key="1">
    <source>
        <dbReference type="Pfam" id="PF12146"/>
    </source>
</evidence>
<dbReference type="SUPFAM" id="SSF53474">
    <property type="entry name" value="alpha/beta-Hydrolases"/>
    <property type="match status" value="1"/>
</dbReference>
<keyword evidence="3" id="KW-1185">Reference proteome</keyword>